<dbReference type="Proteomes" id="UP001590951">
    <property type="component" value="Unassembled WGS sequence"/>
</dbReference>
<organism evidence="3 4">
    <name type="scientific">Lepraria finkii</name>
    <dbReference type="NCBI Taxonomy" id="1340010"/>
    <lineage>
        <taxon>Eukaryota</taxon>
        <taxon>Fungi</taxon>
        <taxon>Dikarya</taxon>
        <taxon>Ascomycota</taxon>
        <taxon>Pezizomycotina</taxon>
        <taxon>Lecanoromycetes</taxon>
        <taxon>OSLEUM clade</taxon>
        <taxon>Lecanoromycetidae</taxon>
        <taxon>Lecanorales</taxon>
        <taxon>Lecanorineae</taxon>
        <taxon>Stereocaulaceae</taxon>
        <taxon>Lepraria</taxon>
    </lineage>
</organism>
<gene>
    <name evidence="3" type="ORF">ABVK25_002994</name>
</gene>
<dbReference type="EMBL" id="JBHFEH010000007">
    <property type="protein sequence ID" value="KAL2056600.1"/>
    <property type="molecule type" value="Genomic_DNA"/>
</dbReference>
<feature type="compositionally biased region" description="Low complexity" evidence="1">
    <location>
        <begin position="542"/>
        <end position="553"/>
    </location>
</feature>
<sequence>MAGFSQNELKAITAHPVGKGLDTFRTTFASRYLRSKNADVTEVVHRLTSEASDRGEKDVILDLILALQAQPAARTIRSRIGNGPLSGDIASFYARLSADQEEATHVAPLLKLVLTPKSRITPQNSDADIWTAVLDLIARTKPLQLPQPTTPPPSHSSFISSFQQTPWSFNTSSFADASEYRKQVDDVLREELLPTLRIDIPDFLDAIFGHIPQLDELAETVFDRCQEEDTPLYTKGSGWAGWPPSAKEDLVLEWLQELVERCTAWVTECGVYPAASRQIYKGPSAYLDGSPIKRKMDVGIMACHEQSKTDHGKTHRPKSNWAQMLVTGELKSNPIEDGQEAAWLDLATYAREVFRTQDRRFVLGFTLCGSKMRLWHFDRSGSSGSSSFDINRDGLKFVHAMLGYYLMDDKQLGLDPTIQRSDGQRYVEITRSDQVERLILTKTIRKHAVVAGRATTCWQAYCDGDQSKEPLVVKDSWQYVKRPEEGDLIKEATDEGVRNIARYYHHETVQVEGENDDTIQNVRRGLMETCGRTRFKQRLLYEPESSASASESPGKAVAGRTQSPSRPGKRSSS</sequence>
<evidence type="ECO:0000259" key="2">
    <source>
        <dbReference type="Pfam" id="PF17667"/>
    </source>
</evidence>
<dbReference type="Pfam" id="PF17667">
    <property type="entry name" value="Pkinase_fungal"/>
    <property type="match status" value="1"/>
</dbReference>
<accession>A0ABR4BFH4</accession>
<proteinExistence type="predicted"/>
<dbReference type="InterPro" id="IPR040976">
    <property type="entry name" value="Pkinase_fungal"/>
</dbReference>
<evidence type="ECO:0000256" key="1">
    <source>
        <dbReference type="SAM" id="MobiDB-lite"/>
    </source>
</evidence>
<comment type="caution">
    <text evidence="3">The sequence shown here is derived from an EMBL/GenBank/DDBJ whole genome shotgun (WGS) entry which is preliminary data.</text>
</comment>
<dbReference type="PANTHER" id="PTHR38248:SF2">
    <property type="entry name" value="FUNK1 11"/>
    <property type="match status" value="1"/>
</dbReference>
<dbReference type="PANTHER" id="PTHR38248">
    <property type="entry name" value="FUNK1 6"/>
    <property type="match status" value="1"/>
</dbReference>
<name>A0ABR4BFH4_9LECA</name>
<evidence type="ECO:0000313" key="4">
    <source>
        <dbReference type="Proteomes" id="UP001590951"/>
    </source>
</evidence>
<feature type="domain" description="Fungal-type protein kinase" evidence="2">
    <location>
        <begin position="311"/>
        <end position="538"/>
    </location>
</feature>
<keyword evidence="4" id="KW-1185">Reference proteome</keyword>
<evidence type="ECO:0000313" key="3">
    <source>
        <dbReference type="EMBL" id="KAL2056600.1"/>
    </source>
</evidence>
<feature type="region of interest" description="Disordered" evidence="1">
    <location>
        <begin position="541"/>
        <end position="573"/>
    </location>
</feature>
<reference evidence="3 4" key="1">
    <citation type="submission" date="2024-09" db="EMBL/GenBank/DDBJ databases">
        <title>Rethinking Asexuality: The Enigmatic Case of Functional Sexual Genes in Lepraria (Stereocaulaceae).</title>
        <authorList>
            <person name="Doellman M."/>
            <person name="Sun Y."/>
            <person name="Barcenas-Pena A."/>
            <person name="Lumbsch H.T."/>
            <person name="Grewe F."/>
        </authorList>
    </citation>
    <scope>NUCLEOTIDE SEQUENCE [LARGE SCALE GENOMIC DNA]</scope>
    <source>
        <strain evidence="3 4">Grewe 0041</strain>
    </source>
</reference>
<protein>
    <recommendedName>
        <fullName evidence="2">Fungal-type protein kinase domain-containing protein</fullName>
    </recommendedName>
</protein>